<sequence length="175" mass="19305">MTEAAEFVDAALRYEGSWERAESDRDRLLADADPDGPAAPLAFYGCSVGAIRGTIRDLGRRHPALTHDAITALASELWAVPVYERRLAAVVLLQRHVRSLGVFDLTRIEGFVRASGLAALVDPLAVDVVAPLLHGLDESERMRARTVLDRWAVSDDRWLRRAADQVSTAPPRARR</sequence>
<gene>
    <name evidence="1" type="ORF">G3T37_07215</name>
</gene>
<evidence type="ECO:0000313" key="2">
    <source>
        <dbReference type="Proteomes" id="UP000479756"/>
    </source>
</evidence>
<dbReference type="RefSeq" id="WP_163472828.1">
    <property type="nucleotide sequence ID" value="NZ_JAAGWZ010000002.1"/>
</dbReference>
<proteinExistence type="predicted"/>
<keyword evidence="2" id="KW-1185">Reference proteome</keyword>
<name>A0A7C9TRB5_9MICO</name>
<accession>A0A7C9TRB5</accession>
<dbReference type="EMBL" id="JAAGWZ010000002">
    <property type="protein sequence ID" value="NEM91144.1"/>
    <property type="molecule type" value="Genomic_DNA"/>
</dbReference>
<comment type="caution">
    <text evidence="1">The sequence shown here is derived from an EMBL/GenBank/DDBJ whole genome shotgun (WGS) entry which is preliminary data.</text>
</comment>
<reference evidence="1 2" key="1">
    <citation type="journal article" date="2014" name="Int. J. Syst. Evol. Microbiol.">
        <title>Description of Galbitalea soli gen. nov., sp. nov., and Frondihabitans sucicola sp. nov.</title>
        <authorList>
            <person name="Kim S.J."/>
            <person name="Lim J.M."/>
            <person name="Ahn J.H."/>
            <person name="Weon H.Y."/>
            <person name="Hamada M."/>
            <person name="Suzuki K."/>
            <person name="Ahn T.Y."/>
            <person name="Kwon S.W."/>
        </authorList>
    </citation>
    <scope>NUCLEOTIDE SEQUENCE [LARGE SCALE GENOMIC DNA]</scope>
    <source>
        <strain evidence="1 2">NBRC 108727</strain>
    </source>
</reference>
<protein>
    <submittedName>
        <fullName evidence="1">DNA alkylation repair protein</fullName>
    </submittedName>
</protein>
<dbReference type="Pfam" id="PF08713">
    <property type="entry name" value="DNA_alkylation"/>
    <property type="match status" value="1"/>
</dbReference>
<organism evidence="1 2">
    <name type="scientific">Galbitalea soli</name>
    <dbReference type="NCBI Taxonomy" id="1268042"/>
    <lineage>
        <taxon>Bacteria</taxon>
        <taxon>Bacillati</taxon>
        <taxon>Actinomycetota</taxon>
        <taxon>Actinomycetes</taxon>
        <taxon>Micrococcales</taxon>
        <taxon>Microbacteriaceae</taxon>
        <taxon>Galbitalea</taxon>
    </lineage>
</organism>
<dbReference type="Gene3D" id="1.25.10.90">
    <property type="match status" value="1"/>
</dbReference>
<evidence type="ECO:0000313" key="1">
    <source>
        <dbReference type="EMBL" id="NEM91144.1"/>
    </source>
</evidence>
<dbReference type="SUPFAM" id="SSF48371">
    <property type="entry name" value="ARM repeat"/>
    <property type="match status" value="1"/>
</dbReference>
<dbReference type="InterPro" id="IPR014825">
    <property type="entry name" value="DNA_alkylation"/>
</dbReference>
<dbReference type="Proteomes" id="UP000479756">
    <property type="component" value="Unassembled WGS sequence"/>
</dbReference>
<dbReference type="AlphaFoldDB" id="A0A7C9TRB5"/>
<dbReference type="InterPro" id="IPR016024">
    <property type="entry name" value="ARM-type_fold"/>
</dbReference>